<dbReference type="Proteomes" id="UP000622317">
    <property type="component" value="Unassembled WGS sequence"/>
</dbReference>
<dbReference type="EMBL" id="JACYFG010000006">
    <property type="protein sequence ID" value="MBD5778833.1"/>
    <property type="molecule type" value="Genomic_DNA"/>
</dbReference>
<accession>A0A927F8F4</accession>
<dbReference type="SUPFAM" id="SSF55961">
    <property type="entry name" value="Bet v1-like"/>
    <property type="match status" value="1"/>
</dbReference>
<evidence type="ECO:0000313" key="1">
    <source>
        <dbReference type="EMBL" id="MBD5778833.1"/>
    </source>
</evidence>
<organism evidence="1 2">
    <name type="scientific">Pelagicoccus enzymogenes</name>
    <dbReference type="NCBI Taxonomy" id="2773457"/>
    <lineage>
        <taxon>Bacteria</taxon>
        <taxon>Pseudomonadati</taxon>
        <taxon>Verrucomicrobiota</taxon>
        <taxon>Opitutia</taxon>
        <taxon>Puniceicoccales</taxon>
        <taxon>Pelagicoccaceae</taxon>
        <taxon>Pelagicoccus</taxon>
    </lineage>
</organism>
<name>A0A927F8F4_9BACT</name>
<reference evidence="1" key="1">
    <citation type="submission" date="2020-09" db="EMBL/GenBank/DDBJ databases">
        <title>Pelagicoccus enzymogenes sp. nov. with an EPS production, isolated from marine sediment.</title>
        <authorList>
            <person name="Feng X."/>
        </authorList>
    </citation>
    <scope>NUCLEOTIDE SEQUENCE</scope>
    <source>
        <strain evidence="1">NFK12</strain>
    </source>
</reference>
<dbReference type="RefSeq" id="WP_191615961.1">
    <property type="nucleotide sequence ID" value="NZ_JACYFG010000006.1"/>
</dbReference>
<dbReference type="Gene3D" id="3.30.530.20">
    <property type="match status" value="1"/>
</dbReference>
<protein>
    <submittedName>
        <fullName evidence="1">SRPBCC family protein</fullName>
    </submittedName>
</protein>
<comment type="caution">
    <text evidence="1">The sequence shown here is derived from an EMBL/GenBank/DDBJ whole genome shotgun (WGS) entry which is preliminary data.</text>
</comment>
<dbReference type="CDD" id="cd07820">
    <property type="entry name" value="SRPBCC_3"/>
    <property type="match status" value="1"/>
</dbReference>
<proteinExistence type="predicted"/>
<dbReference type="AlphaFoldDB" id="A0A927F8F4"/>
<gene>
    <name evidence="1" type="ORF">IEN85_04970</name>
</gene>
<evidence type="ECO:0000313" key="2">
    <source>
        <dbReference type="Proteomes" id="UP000622317"/>
    </source>
</evidence>
<dbReference type="InterPro" id="IPR023393">
    <property type="entry name" value="START-like_dom_sf"/>
</dbReference>
<sequence>MYQLERVQLLPRTLDEVWPFFCDPQNLDAMTPHFLGFEIVQGGDEAMFAGQVIEYRIQVLPYVRQRWVTEISQCEDKSYFVDEQRIGPYRFWHHLHRFEETSGGVRMTDRVHYQLPFGPLGRLTHALLVKRRLKTIFDFRYAYLGQRFA</sequence>
<keyword evidence="2" id="KW-1185">Reference proteome</keyword>